<sequence>MLPLYDDSLAAPWPKTAPRGLTYIYFCRHILYEDIVAATARDEKSLRDLPVELLIEILVLTASSFPAMSPTLSRTSHWVSDVTLAARMTHTLIPRGHYWRLSSLYQLLSSSRTAANAVRTVCAMGCMSWHSGSGKSEALLPRIIRECPNVRLIACQVSTFENLGSAAEPFRWAPVPRLRLMLFDGVRAEDSWSHYWLRILKTPHGGEILRHITHLHLTHHCRDFERSSPAAHLPNLTHLAMLAAEHSPYEYSLPRYALLIRDFGASLERLALQLTAVLVLWTAQKDCTRLPVTLRPPPDLIKTARESSIMICCVPRARRQLQFRDKFVVIGEDVWSMAQRQMDTMERTG</sequence>
<proteinExistence type="predicted"/>
<organism evidence="1 2">
    <name type="scientific">Mycena metata</name>
    <dbReference type="NCBI Taxonomy" id="1033252"/>
    <lineage>
        <taxon>Eukaryota</taxon>
        <taxon>Fungi</taxon>
        <taxon>Dikarya</taxon>
        <taxon>Basidiomycota</taxon>
        <taxon>Agaricomycotina</taxon>
        <taxon>Agaricomycetes</taxon>
        <taxon>Agaricomycetidae</taxon>
        <taxon>Agaricales</taxon>
        <taxon>Marasmiineae</taxon>
        <taxon>Mycenaceae</taxon>
        <taxon>Mycena</taxon>
    </lineage>
</organism>
<reference evidence="1" key="1">
    <citation type="submission" date="2023-03" db="EMBL/GenBank/DDBJ databases">
        <title>Massive genome expansion in bonnet fungi (Mycena s.s.) driven by repeated elements and novel gene families across ecological guilds.</title>
        <authorList>
            <consortium name="Lawrence Berkeley National Laboratory"/>
            <person name="Harder C.B."/>
            <person name="Miyauchi S."/>
            <person name="Viragh M."/>
            <person name="Kuo A."/>
            <person name="Thoen E."/>
            <person name="Andreopoulos B."/>
            <person name="Lu D."/>
            <person name="Skrede I."/>
            <person name="Drula E."/>
            <person name="Henrissat B."/>
            <person name="Morin E."/>
            <person name="Kohler A."/>
            <person name="Barry K."/>
            <person name="LaButti K."/>
            <person name="Morin E."/>
            <person name="Salamov A."/>
            <person name="Lipzen A."/>
            <person name="Mereny Z."/>
            <person name="Hegedus B."/>
            <person name="Baldrian P."/>
            <person name="Stursova M."/>
            <person name="Weitz H."/>
            <person name="Taylor A."/>
            <person name="Grigoriev I.V."/>
            <person name="Nagy L.G."/>
            <person name="Martin F."/>
            <person name="Kauserud H."/>
        </authorList>
    </citation>
    <scope>NUCLEOTIDE SEQUENCE</scope>
    <source>
        <strain evidence="1">CBHHK182m</strain>
    </source>
</reference>
<name>A0AAD7H4X6_9AGAR</name>
<evidence type="ECO:0000313" key="2">
    <source>
        <dbReference type="Proteomes" id="UP001215598"/>
    </source>
</evidence>
<gene>
    <name evidence="1" type="ORF">B0H16DRAFT_1744554</name>
</gene>
<dbReference type="EMBL" id="JARKIB010000378">
    <property type="protein sequence ID" value="KAJ7712045.1"/>
    <property type="molecule type" value="Genomic_DNA"/>
</dbReference>
<dbReference type="AlphaFoldDB" id="A0AAD7H4X6"/>
<protein>
    <submittedName>
        <fullName evidence="1">Uncharacterized protein</fullName>
    </submittedName>
</protein>
<comment type="caution">
    <text evidence="1">The sequence shown here is derived from an EMBL/GenBank/DDBJ whole genome shotgun (WGS) entry which is preliminary data.</text>
</comment>
<evidence type="ECO:0000313" key="1">
    <source>
        <dbReference type="EMBL" id="KAJ7712045.1"/>
    </source>
</evidence>
<keyword evidence="2" id="KW-1185">Reference proteome</keyword>
<dbReference type="Proteomes" id="UP001215598">
    <property type="component" value="Unassembled WGS sequence"/>
</dbReference>
<accession>A0AAD7H4X6</accession>